<protein>
    <submittedName>
        <fullName evidence="2">DUF5518 domain-containing protein</fullName>
    </submittedName>
</protein>
<feature type="transmembrane region" description="Helical" evidence="1">
    <location>
        <begin position="64"/>
        <end position="80"/>
    </location>
</feature>
<organism evidence="2 3">
    <name type="scientific">Haloarcula salinisoli</name>
    <dbReference type="NCBI Taxonomy" id="2487746"/>
    <lineage>
        <taxon>Archaea</taxon>
        <taxon>Methanobacteriati</taxon>
        <taxon>Methanobacteriota</taxon>
        <taxon>Stenosarchaea group</taxon>
        <taxon>Halobacteria</taxon>
        <taxon>Halobacteriales</taxon>
        <taxon>Haloarculaceae</taxon>
        <taxon>Haloarcula</taxon>
    </lineage>
</organism>
<proteinExistence type="predicted"/>
<dbReference type="Pfam" id="PF17647">
    <property type="entry name" value="DUF5518"/>
    <property type="match status" value="1"/>
</dbReference>
<dbReference type="EMBL" id="RKLQ01000001">
    <property type="protein sequence ID" value="MBX0302076.1"/>
    <property type="molecule type" value="Genomic_DNA"/>
</dbReference>
<name>A0A8J7YHN3_9EURY</name>
<evidence type="ECO:0000313" key="2">
    <source>
        <dbReference type="EMBL" id="MBX0302076.1"/>
    </source>
</evidence>
<dbReference type="RefSeq" id="WP_220586325.1">
    <property type="nucleotide sequence ID" value="NZ_RKLQ01000001.1"/>
</dbReference>
<accession>A0A8J7YHN3</accession>
<keyword evidence="1" id="KW-0812">Transmembrane</keyword>
<comment type="caution">
    <text evidence="2">The sequence shown here is derived from an EMBL/GenBank/DDBJ whole genome shotgun (WGS) entry which is preliminary data.</text>
</comment>
<keyword evidence="1" id="KW-1133">Transmembrane helix</keyword>
<feature type="transmembrane region" description="Helical" evidence="1">
    <location>
        <begin position="36"/>
        <end position="52"/>
    </location>
</feature>
<feature type="transmembrane region" description="Helical" evidence="1">
    <location>
        <begin position="12"/>
        <end position="30"/>
    </location>
</feature>
<evidence type="ECO:0000313" key="3">
    <source>
        <dbReference type="Proteomes" id="UP000783863"/>
    </source>
</evidence>
<dbReference type="Proteomes" id="UP000783863">
    <property type="component" value="Unassembled WGS sequence"/>
</dbReference>
<keyword evidence="1" id="KW-0472">Membrane</keyword>
<reference evidence="2" key="1">
    <citation type="submission" date="2021-06" db="EMBL/GenBank/DDBJ databases">
        <title>Halomicroarcula sp. F24A a new haloarchaeum isolated from saline soil.</title>
        <authorList>
            <person name="Duran-Viseras A."/>
            <person name="Sanchez-Porro C."/>
            <person name="Ventosa A."/>
        </authorList>
    </citation>
    <scope>NUCLEOTIDE SEQUENCE</scope>
    <source>
        <strain evidence="2">F24A</strain>
    </source>
</reference>
<evidence type="ECO:0000256" key="1">
    <source>
        <dbReference type="SAM" id="Phobius"/>
    </source>
</evidence>
<dbReference type="AlphaFoldDB" id="A0A8J7YHN3"/>
<gene>
    <name evidence="2" type="ORF">EGD98_00170</name>
</gene>
<sequence length="141" mass="14448">MSLHTKPSPTWRYALLAGLPAAPGAIWHYVQSGSDIEFSGIVVFTVLAGYLAKTSGLDATPVGLRAGIVAAVPVTLWVLADAGRSISGFHQPGWMTVAQVFVLLVLAGVSLVGGALSGMIGARIGGWLAERGDHPQSAVGS</sequence>
<feature type="transmembrane region" description="Helical" evidence="1">
    <location>
        <begin position="100"/>
        <end position="122"/>
    </location>
</feature>
<keyword evidence="3" id="KW-1185">Reference proteome</keyword>
<dbReference type="InterPro" id="IPR040493">
    <property type="entry name" value="DUF5518"/>
</dbReference>